<dbReference type="Pfam" id="PF07728">
    <property type="entry name" value="AAA_5"/>
    <property type="match status" value="1"/>
</dbReference>
<dbReference type="GO" id="GO:0005524">
    <property type="term" value="F:ATP binding"/>
    <property type="evidence" value="ECO:0007669"/>
    <property type="project" value="InterPro"/>
</dbReference>
<dbReference type="EMBL" id="CP012830">
    <property type="protein sequence ID" value="ALI03196.1"/>
    <property type="molecule type" value="Genomic_DNA"/>
</dbReference>
<reference evidence="3" key="1">
    <citation type="submission" date="2015-09" db="EMBL/GenBank/DDBJ databases">
        <title>Whole genome sequence of Pseudomonas fluorescens FW300-N2E3.</title>
        <authorList>
            <person name="Ray J."/>
            <person name="Melnyk R."/>
            <person name="Deutschbauer A."/>
        </authorList>
    </citation>
    <scope>NUCLEOTIDE SEQUENCE [LARGE SCALE GENOMIC DNA]</scope>
    <source>
        <strain evidence="3">FW300-N2E3</strain>
    </source>
</reference>
<accession>A0A0N7H0I0</accession>
<name>A0A0N7H0I0_PSEFL</name>
<dbReference type="OrthoDB" id="9768555at2"/>
<dbReference type="RefSeq" id="WP_054596459.1">
    <property type="nucleotide sequence ID" value="NZ_CP012830.1"/>
</dbReference>
<organism evidence="2 3">
    <name type="scientific">Pseudomonas fluorescens</name>
    <dbReference type="NCBI Taxonomy" id="294"/>
    <lineage>
        <taxon>Bacteria</taxon>
        <taxon>Pseudomonadati</taxon>
        <taxon>Pseudomonadota</taxon>
        <taxon>Gammaproteobacteria</taxon>
        <taxon>Pseudomonadales</taxon>
        <taxon>Pseudomonadaceae</taxon>
        <taxon>Pseudomonas</taxon>
    </lineage>
</organism>
<dbReference type="InterPro" id="IPR011704">
    <property type="entry name" value="ATPase_dyneun-rel_AAA"/>
</dbReference>
<dbReference type="InterPro" id="IPR003593">
    <property type="entry name" value="AAA+_ATPase"/>
</dbReference>
<evidence type="ECO:0000259" key="1">
    <source>
        <dbReference type="SMART" id="SM00382"/>
    </source>
</evidence>
<feature type="domain" description="AAA+ ATPase" evidence="1">
    <location>
        <begin position="75"/>
        <end position="230"/>
    </location>
</feature>
<dbReference type="InterPro" id="IPR050764">
    <property type="entry name" value="CbbQ/NirQ/NorQ/GpvN"/>
</dbReference>
<dbReference type="GO" id="GO:0016887">
    <property type="term" value="F:ATP hydrolysis activity"/>
    <property type="evidence" value="ECO:0007669"/>
    <property type="project" value="InterPro"/>
</dbReference>
<proteinExistence type="predicted"/>
<dbReference type="PANTHER" id="PTHR42759">
    <property type="entry name" value="MOXR FAMILY PROTEIN"/>
    <property type="match status" value="1"/>
</dbReference>
<reference evidence="2 3" key="2">
    <citation type="journal article" date="2018" name="Nature">
        <title>Mutant phenotypes for thousands of bacterial genes of unknown function.</title>
        <authorList>
            <person name="Price M.N."/>
            <person name="Wetmore K.M."/>
            <person name="Waters R.J."/>
            <person name="Callaghan M."/>
            <person name="Ray J."/>
            <person name="Liu H."/>
            <person name="Kuehl J.V."/>
            <person name="Melnyk R.A."/>
            <person name="Lamson J.S."/>
            <person name="Suh Y."/>
            <person name="Carlson H.K."/>
            <person name="Esquivel Z."/>
            <person name="Sadeeshkumar H."/>
            <person name="Chakraborty R."/>
            <person name="Zane G.M."/>
            <person name="Rubin B.E."/>
            <person name="Wall J.D."/>
            <person name="Visel A."/>
            <person name="Bristow J."/>
            <person name="Blow M.J."/>
            <person name="Arkin A.P."/>
            <person name="Deutschbauer A.M."/>
        </authorList>
    </citation>
    <scope>NUCLEOTIDE SEQUENCE [LARGE SCALE GENOMIC DNA]</scope>
    <source>
        <strain evidence="2 3">FW300-N2E3</strain>
    </source>
</reference>
<dbReference type="SMART" id="SM00382">
    <property type="entry name" value="AAA"/>
    <property type="match status" value="1"/>
</dbReference>
<dbReference type="AlphaFoldDB" id="A0A0N7H0I0"/>
<protein>
    <submittedName>
        <fullName evidence="2">AAA family ATPase</fullName>
    </submittedName>
</protein>
<evidence type="ECO:0000313" key="2">
    <source>
        <dbReference type="EMBL" id="ALI03196.1"/>
    </source>
</evidence>
<gene>
    <name evidence="2" type="ORF">AO353_19695</name>
</gene>
<evidence type="ECO:0000313" key="3">
    <source>
        <dbReference type="Proteomes" id="UP000066487"/>
    </source>
</evidence>
<dbReference type="PANTHER" id="PTHR42759:SF1">
    <property type="entry name" value="MAGNESIUM-CHELATASE SUBUNIT CHLD"/>
    <property type="match status" value="1"/>
</dbReference>
<dbReference type="SUPFAM" id="SSF52540">
    <property type="entry name" value="P-loop containing nucleoside triphosphate hydrolases"/>
    <property type="match status" value="1"/>
</dbReference>
<sequence>MTPAPGAMLKAPAEQAHAAELARLQQHDSGPRPIGWRLSPRAVRGFILGDGPLQVRRKFYGDDALIDRCIVTLMSNRGLMLVGEPGTAKSMLSELLAAAISGQSLCTVQGTAGTTEEQIRYSWNYALLLAEGPTQRALVRGPMYEAMRSGSLCRIEEITRMQPEIQDSLISLLSDKVLHVPELKDEEATVFAAPGFNILATANLRDRGVHEMSSALKRRFNFETVRPISDRRLETQLVREQTEALLQQAQVKVDFSPDVLELLVTAFNDLRHGATAEGTVLEKPSAVMSAAEAVAVGYAASLDAHYFGNGVVGGEHIARQLIGTVLKDNPEDGGKLRHYFDVVVRQRAQRQPQWQRVLEARRELDR</sequence>
<dbReference type="Gene3D" id="3.40.50.300">
    <property type="entry name" value="P-loop containing nucleotide triphosphate hydrolases"/>
    <property type="match status" value="1"/>
</dbReference>
<dbReference type="Proteomes" id="UP000066487">
    <property type="component" value="Chromosome"/>
</dbReference>
<dbReference type="InterPro" id="IPR027417">
    <property type="entry name" value="P-loop_NTPase"/>
</dbReference>